<dbReference type="GO" id="GO:0006355">
    <property type="term" value="P:regulation of DNA-templated transcription"/>
    <property type="evidence" value="ECO:0007669"/>
    <property type="project" value="InterPro"/>
</dbReference>
<dbReference type="SMART" id="SM00421">
    <property type="entry name" value="HTH_LUXR"/>
    <property type="match status" value="1"/>
</dbReference>
<evidence type="ECO:0000313" key="3">
    <source>
        <dbReference type="Proteomes" id="UP000184485"/>
    </source>
</evidence>
<dbReference type="STRING" id="1122133.SAMN02745157_0942"/>
<dbReference type="EMBL" id="FQUP01000001">
    <property type="protein sequence ID" value="SHE79022.1"/>
    <property type="molecule type" value="Genomic_DNA"/>
</dbReference>
<dbReference type="Proteomes" id="UP000184485">
    <property type="component" value="Unassembled WGS sequence"/>
</dbReference>
<sequence length="390" mass="41737">MADIERDLADCVGAIYQAGSGDGSWHDVGERICRILEARRVLLNAGGPGGPGNLLMPADGSEMAYAAHFHKADPYAAKARRDFAQARSYHMGNAKLGAELVVESDFLRSEFYVDFARHHERRHVIGGMAGIAEATPVLVFRGDDAGAFDETHIRLLRALMPHVQRALELRLRLARDEHAASLTQAAVNALTVGVGVVDASLRIRFVNDMARRYLAGPDAGLVFRRSGAFAGSGVYLAALSRDDAARLRRLVSSATSGGAGGSMRLVARDGSALAMMVTPAPQRLADDVYTMEGGGSREPLALLILRPIDRKVSPQADMLCEMFDFSRAEAEVAVALSGGASAEDVARGRGVSLMTVRTQIRAILGKSEAENLRDFERTMATVALLAPPSP</sequence>
<dbReference type="RefSeq" id="WP_073051581.1">
    <property type="nucleotide sequence ID" value="NZ_FQUP01000001.1"/>
</dbReference>
<dbReference type="GO" id="GO:0003677">
    <property type="term" value="F:DNA binding"/>
    <property type="evidence" value="ECO:0007669"/>
    <property type="project" value="UniProtKB-KW"/>
</dbReference>
<reference evidence="2 3" key="1">
    <citation type="submission" date="2016-11" db="EMBL/GenBank/DDBJ databases">
        <authorList>
            <person name="Jaros S."/>
            <person name="Januszkiewicz K."/>
            <person name="Wedrychowicz H."/>
        </authorList>
    </citation>
    <scope>NUCLEOTIDE SEQUENCE [LARGE SCALE GENOMIC DNA]</scope>
    <source>
        <strain evidence="2 3">DSM 19436</strain>
    </source>
</reference>
<gene>
    <name evidence="2" type="ORF">SAMN02745157_0942</name>
</gene>
<name>A0A1M4WDG6_9HYPH</name>
<dbReference type="InterPro" id="IPR035965">
    <property type="entry name" value="PAS-like_dom_sf"/>
</dbReference>
<evidence type="ECO:0000259" key="1">
    <source>
        <dbReference type="SMART" id="SM00421"/>
    </source>
</evidence>
<dbReference type="InterPro" id="IPR016032">
    <property type="entry name" value="Sig_transdc_resp-reg_C-effctor"/>
</dbReference>
<protein>
    <submittedName>
        <fullName evidence="2">DNA-binding transcriptional regulator, CsgD family</fullName>
    </submittedName>
</protein>
<dbReference type="SUPFAM" id="SSF46894">
    <property type="entry name" value="C-terminal effector domain of the bipartite response regulators"/>
    <property type="match status" value="1"/>
</dbReference>
<dbReference type="Gene3D" id="1.10.10.10">
    <property type="entry name" value="Winged helix-like DNA-binding domain superfamily/Winged helix DNA-binding domain"/>
    <property type="match status" value="1"/>
</dbReference>
<dbReference type="OrthoDB" id="5497412at2"/>
<feature type="domain" description="HTH luxR-type" evidence="1">
    <location>
        <begin position="322"/>
        <end position="379"/>
    </location>
</feature>
<dbReference type="InterPro" id="IPR036388">
    <property type="entry name" value="WH-like_DNA-bd_sf"/>
</dbReference>
<organism evidence="2 3">
    <name type="scientific">Kaistia soli DSM 19436</name>
    <dbReference type="NCBI Taxonomy" id="1122133"/>
    <lineage>
        <taxon>Bacteria</taxon>
        <taxon>Pseudomonadati</taxon>
        <taxon>Pseudomonadota</taxon>
        <taxon>Alphaproteobacteria</taxon>
        <taxon>Hyphomicrobiales</taxon>
        <taxon>Kaistiaceae</taxon>
        <taxon>Kaistia</taxon>
    </lineage>
</organism>
<dbReference type="SUPFAM" id="SSF55785">
    <property type="entry name" value="PYP-like sensor domain (PAS domain)"/>
    <property type="match status" value="1"/>
</dbReference>
<evidence type="ECO:0000313" key="2">
    <source>
        <dbReference type="EMBL" id="SHE79022.1"/>
    </source>
</evidence>
<accession>A0A1M4WDG6</accession>
<dbReference type="AlphaFoldDB" id="A0A1M4WDG6"/>
<proteinExistence type="predicted"/>
<keyword evidence="2" id="KW-0238">DNA-binding</keyword>
<keyword evidence="3" id="KW-1185">Reference proteome</keyword>
<dbReference type="InterPro" id="IPR000792">
    <property type="entry name" value="Tscrpt_reg_LuxR_C"/>
</dbReference>